<protein>
    <submittedName>
        <fullName evidence="1">Uncharacterized protein</fullName>
    </submittedName>
</protein>
<dbReference type="AlphaFoldDB" id="A0A545UM44"/>
<dbReference type="Proteomes" id="UP000315783">
    <property type="component" value="Unassembled WGS sequence"/>
</dbReference>
<comment type="caution">
    <text evidence="1">The sequence shown here is derived from an EMBL/GenBank/DDBJ whole genome shotgun (WGS) entry which is preliminary data.</text>
</comment>
<evidence type="ECO:0000313" key="2">
    <source>
        <dbReference type="Proteomes" id="UP000315783"/>
    </source>
</evidence>
<sequence>MCSNPVYSSPNIKLLLRSVRIAWLVYGTTSKRVCHCPPRSVPIARLIFFSVRTWSTASNISSWISDFLHGS</sequence>
<reference evidence="1 2" key="1">
    <citation type="journal article" date="2019" name="Appl. Microbiol. Biotechnol.">
        <title>Genome sequence of Isaria javanica and comparative genome analysis insights into family S53 peptidase evolution in fungal entomopathogens.</title>
        <authorList>
            <person name="Lin R."/>
            <person name="Zhang X."/>
            <person name="Xin B."/>
            <person name="Zou M."/>
            <person name="Gao Y."/>
            <person name="Qin F."/>
            <person name="Hu Q."/>
            <person name="Xie B."/>
            <person name="Cheng X."/>
        </authorList>
    </citation>
    <scope>NUCLEOTIDE SEQUENCE [LARGE SCALE GENOMIC DNA]</scope>
    <source>
        <strain evidence="1 2">IJ1G</strain>
    </source>
</reference>
<accession>A0A545UM44</accession>
<organism evidence="1 2">
    <name type="scientific">Cordyceps javanica</name>
    <dbReference type="NCBI Taxonomy" id="43265"/>
    <lineage>
        <taxon>Eukaryota</taxon>
        <taxon>Fungi</taxon>
        <taxon>Dikarya</taxon>
        <taxon>Ascomycota</taxon>
        <taxon>Pezizomycotina</taxon>
        <taxon>Sordariomycetes</taxon>
        <taxon>Hypocreomycetidae</taxon>
        <taxon>Hypocreales</taxon>
        <taxon>Cordycipitaceae</taxon>
        <taxon>Cordyceps</taxon>
    </lineage>
</organism>
<gene>
    <name evidence="1" type="ORF">IF1G_10847</name>
</gene>
<name>A0A545UM44_9HYPO</name>
<evidence type="ECO:0000313" key="1">
    <source>
        <dbReference type="EMBL" id="TQV90524.1"/>
    </source>
</evidence>
<dbReference type="EMBL" id="SPUK01000026">
    <property type="protein sequence ID" value="TQV90524.1"/>
    <property type="molecule type" value="Genomic_DNA"/>
</dbReference>
<proteinExistence type="predicted"/>
<keyword evidence="2" id="KW-1185">Reference proteome</keyword>